<name>A0A0C3DKQ6_9AGAM</name>
<dbReference type="EMBL" id="KN822054">
    <property type="protein sequence ID" value="KIM61270.1"/>
    <property type="molecule type" value="Genomic_DNA"/>
</dbReference>
<dbReference type="HOGENOM" id="CLU_2185507_0_0_1"/>
<dbReference type="AlphaFoldDB" id="A0A0C3DKQ6"/>
<organism evidence="1 2">
    <name type="scientific">Scleroderma citrinum Foug A</name>
    <dbReference type="NCBI Taxonomy" id="1036808"/>
    <lineage>
        <taxon>Eukaryota</taxon>
        <taxon>Fungi</taxon>
        <taxon>Dikarya</taxon>
        <taxon>Basidiomycota</taxon>
        <taxon>Agaricomycotina</taxon>
        <taxon>Agaricomycetes</taxon>
        <taxon>Agaricomycetidae</taxon>
        <taxon>Boletales</taxon>
        <taxon>Sclerodermatineae</taxon>
        <taxon>Sclerodermataceae</taxon>
        <taxon>Scleroderma</taxon>
    </lineage>
</organism>
<gene>
    <name evidence="1" type="ORF">SCLCIDRAFT_1216187</name>
</gene>
<keyword evidence="2" id="KW-1185">Reference proteome</keyword>
<dbReference type="InParanoid" id="A0A0C3DKQ6"/>
<evidence type="ECO:0000313" key="2">
    <source>
        <dbReference type="Proteomes" id="UP000053989"/>
    </source>
</evidence>
<dbReference type="Proteomes" id="UP000053989">
    <property type="component" value="Unassembled WGS sequence"/>
</dbReference>
<evidence type="ECO:0000313" key="1">
    <source>
        <dbReference type="EMBL" id="KIM61270.1"/>
    </source>
</evidence>
<protein>
    <submittedName>
        <fullName evidence="1">Uncharacterized protein</fullName>
    </submittedName>
</protein>
<reference evidence="1 2" key="1">
    <citation type="submission" date="2014-04" db="EMBL/GenBank/DDBJ databases">
        <authorList>
            <consortium name="DOE Joint Genome Institute"/>
            <person name="Kuo A."/>
            <person name="Kohler A."/>
            <person name="Nagy L.G."/>
            <person name="Floudas D."/>
            <person name="Copeland A."/>
            <person name="Barry K.W."/>
            <person name="Cichocki N."/>
            <person name="Veneault-Fourrey C."/>
            <person name="LaButti K."/>
            <person name="Lindquist E.A."/>
            <person name="Lipzen A."/>
            <person name="Lundell T."/>
            <person name="Morin E."/>
            <person name="Murat C."/>
            <person name="Sun H."/>
            <person name="Tunlid A."/>
            <person name="Henrissat B."/>
            <person name="Grigoriev I.V."/>
            <person name="Hibbett D.S."/>
            <person name="Martin F."/>
            <person name="Nordberg H.P."/>
            <person name="Cantor M.N."/>
            <person name="Hua S.X."/>
        </authorList>
    </citation>
    <scope>NUCLEOTIDE SEQUENCE [LARGE SCALE GENOMIC DNA]</scope>
    <source>
        <strain evidence="1 2">Foug A</strain>
    </source>
</reference>
<proteinExistence type="predicted"/>
<accession>A0A0C3DKQ6</accession>
<reference evidence="2" key="2">
    <citation type="submission" date="2015-01" db="EMBL/GenBank/DDBJ databases">
        <title>Evolutionary Origins and Diversification of the Mycorrhizal Mutualists.</title>
        <authorList>
            <consortium name="DOE Joint Genome Institute"/>
            <consortium name="Mycorrhizal Genomics Consortium"/>
            <person name="Kohler A."/>
            <person name="Kuo A."/>
            <person name="Nagy L.G."/>
            <person name="Floudas D."/>
            <person name="Copeland A."/>
            <person name="Barry K.W."/>
            <person name="Cichocki N."/>
            <person name="Veneault-Fourrey C."/>
            <person name="LaButti K."/>
            <person name="Lindquist E.A."/>
            <person name="Lipzen A."/>
            <person name="Lundell T."/>
            <person name="Morin E."/>
            <person name="Murat C."/>
            <person name="Riley R."/>
            <person name="Ohm R."/>
            <person name="Sun H."/>
            <person name="Tunlid A."/>
            <person name="Henrissat B."/>
            <person name="Grigoriev I.V."/>
            <person name="Hibbett D.S."/>
            <person name="Martin F."/>
        </authorList>
    </citation>
    <scope>NUCLEOTIDE SEQUENCE [LARGE SCALE GENOMIC DNA]</scope>
    <source>
        <strain evidence="2">Foug A</strain>
    </source>
</reference>
<sequence>MNAMRPATPLTPALTQWLRRSFAYTPEPTSESNKLHAIHHDVRSRCLIDPRWSCDAIVVLKTSYLGSGQARNETGQTRGVWRFQRTCFRDFRRRRSRAERAQVMPLIPK</sequence>